<dbReference type="Proteomes" id="UP001153269">
    <property type="component" value="Unassembled WGS sequence"/>
</dbReference>
<reference evidence="1" key="1">
    <citation type="submission" date="2020-03" db="EMBL/GenBank/DDBJ databases">
        <authorList>
            <person name="Weist P."/>
        </authorList>
    </citation>
    <scope>NUCLEOTIDE SEQUENCE</scope>
</reference>
<sequence length="222" mass="25180">MSPFIRRRTPSAGFQHFNKAYNEEVGSCPGCEELRTTLKPNTELRAFTSTTSHFAPAIRAKDEKQLFWFKIVRLILLYVGEQQEWMNAPKKGKDRRGQAPKVNDRFYQLRPNLLPPKGNRYSSEEGSLTTVERPFEGKDCGAGEKLHRGCGGKQQTWTPVGGADHLWLGRPGKRSSKTRNLFDLKSISVQVVSGERIYRLSGIHLNCLARQNVRHIRSSPGK</sequence>
<protein>
    <submittedName>
        <fullName evidence="1">Uncharacterized protein</fullName>
    </submittedName>
</protein>
<name>A0A9N7V600_PLEPL</name>
<dbReference type="EMBL" id="CADEAL010003912">
    <property type="protein sequence ID" value="CAB1446318.1"/>
    <property type="molecule type" value="Genomic_DNA"/>
</dbReference>
<evidence type="ECO:0000313" key="2">
    <source>
        <dbReference type="Proteomes" id="UP001153269"/>
    </source>
</evidence>
<keyword evidence="2" id="KW-1185">Reference proteome</keyword>
<proteinExistence type="predicted"/>
<accession>A0A9N7V600</accession>
<comment type="caution">
    <text evidence="1">The sequence shown here is derived from an EMBL/GenBank/DDBJ whole genome shotgun (WGS) entry which is preliminary data.</text>
</comment>
<dbReference type="AlphaFoldDB" id="A0A9N7V600"/>
<evidence type="ECO:0000313" key="1">
    <source>
        <dbReference type="EMBL" id="CAB1446318.1"/>
    </source>
</evidence>
<gene>
    <name evidence="1" type="ORF">PLEPLA_LOCUS34047</name>
</gene>
<organism evidence="1 2">
    <name type="scientific">Pleuronectes platessa</name>
    <name type="common">European plaice</name>
    <dbReference type="NCBI Taxonomy" id="8262"/>
    <lineage>
        <taxon>Eukaryota</taxon>
        <taxon>Metazoa</taxon>
        <taxon>Chordata</taxon>
        <taxon>Craniata</taxon>
        <taxon>Vertebrata</taxon>
        <taxon>Euteleostomi</taxon>
        <taxon>Actinopterygii</taxon>
        <taxon>Neopterygii</taxon>
        <taxon>Teleostei</taxon>
        <taxon>Neoteleostei</taxon>
        <taxon>Acanthomorphata</taxon>
        <taxon>Carangaria</taxon>
        <taxon>Pleuronectiformes</taxon>
        <taxon>Pleuronectoidei</taxon>
        <taxon>Pleuronectidae</taxon>
        <taxon>Pleuronectes</taxon>
    </lineage>
</organism>